<feature type="compositionally biased region" description="Basic and acidic residues" evidence="1">
    <location>
        <begin position="1"/>
        <end position="14"/>
    </location>
</feature>
<dbReference type="Proteomes" id="UP000730591">
    <property type="component" value="Unassembled WGS sequence"/>
</dbReference>
<evidence type="ECO:0000256" key="1">
    <source>
        <dbReference type="SAM" id="MobiDB-lite"/>
    </source>
</evidence>
<dbReference type="InterPro" id="IPR011042">
    <property type="entry name" value="6-blade_b-propeller_TolB-like"/>
</dbReference>
<dbReference type="EMBL" id="JAATEM010000019">
    <property type="protein sequence ID" value="NJP51726.1"/>
    <property type="molecule type" value="Genomic_DNA"/>
</dbReference>
<name>A0ABX1A8J2_9ACTN</name>
<reference evidence="2 3" key="1">
    <citation type="submission" date="2020-03" db="EMBL/GenBank/DDBJ databases">
        <title>WGS of actinomycetes isolated from Thailand.</title>
        <authorList>
            <person name="Thawai C."/>
        </authorList>
    </citation>
    <scope>NUCLEOTIDE SEQUENCE [LARGE SCALE GENOMIC DNA]</scope>
    <source>
        <strain evidence="2 3">SBST2-5</strain>
    </source>
</reference>
<gene>
    <name evidence="2" type="ORF">HCJ93_17065</name>
</gene>
<dbReference type="RefSeq" id="WP_167996573.1">
    <property type="nucleotide sequence ID" value="NZ_JAATEM010000019.1"/>
</dbReference>
<protein>
    <submittedName>
        <fullName evidence="2">Uncharacterized protein</fullName>
    </submittedName>
</protein>
<feature type="region of interest" description="Disordered" evidence="1">
    <location>
        <begin position="1"/>
        <end position="26"/>
    </location>
</feature>
<evidence type="ECO:0000313" key="2">
    <source>
        <dbReference type="EMBL" id="NJP51726.1"/>
    </source>
</evidence>
<evidence type="ECO:0000313" key="3">
    <source>
        <dbReference type="Proteomes" id="UP000730591"/>
    </source>
</evidence>
<accession>A0ABX1A8J2</accession>
<comment type="caution">
    <text evidence="2">The sequence shown here is derived from an EMBL/GenBank/DDBJ whole genome shotgun (WGS) entry which is preliminary data.</text>
</comment>
<sequence>MHDRRTGTEERVGVRADGTPSPQYAMPATLSADGTRVAFRSFDDALAPGEAPDSSGLYVRDLDRDVTLRLETAPGTELHDEPVISPDGGHVAYVAAPRLPDGTRAPANAYLYDLRTGTSRPISESVTGGPVTDAGVRVSAVTEGARHIGFGSGSAQLVADDGSDDGFVRRLR</sequence>
<organism evidence="2 3">
    <name type="scientific">Streptomyces composti</name>
    <dbReference type="NCBI Taxonomy" id="2720025"/>
    <lineage>
        <taxon>Bacteria</taxon>
        <taxon>Bacillati</taxon>
        <taxon>Actinomycetota</taxon>
        <taxon>Actinomycetes</taxon>
        <taxon>Kitasatosporales</taxon>
        <taxon>Streptomycetaceae</taxon>
        <taxon>Streptomyces</taxon>
    </lineage>
</organism>
<proteinExistence type="predicted"/>
<dbReference type="Gene3D" id="2.120.10.30">
    <property type="entry name" value="TolB, C-terminal domain"/>
    <property type="match status" value="1"/>
</dbReference>
<dbReference type="SUPFAM" id="SSF69304">
    <property type="entry name" value="Tricorn protease N-terminal domain"/>
    <property type="match status" value="1"/>
</dbReference>
<keyword evidence="3" id="KW-1185">Reference proteome</keyword>